<dbReference type="EMBL" id="WTXG01000014">
    <property type="protein sequence ID" value="KAI0301575.1"/>
    <property type="molecule type" value="Genomic_DNA"/>
</dbReference>
<accession>A0AAD4M4F5</accession>
<name>A0AAD4M4F5_9AGAM</name>
<reference evidence="2" key="1">
    <citation type="journal article" date="2022" name="New Phytol.">
        <title>Evolutionary transition to the ectomycorrhizal habit in the genomes of a hyperdiverse lineage of mushroom-forming fungi.</title>
        <authorList>
            <person name="Looney B."/>
            <person name="Miyauchi S."/>
            <person name="Morin E."/>
            <person name="Drula E."/>
            <person name="Courty P.E."/>
            <person name="Kohler A."/>
            <person name="Kuo A."/>
            <person name="LaButti K."/>
            <person name="Pangilinan J."/>
            <person name="Lipzen A."/>
            <person name="Riley R."/>
            <person name="Andreopoulos W."/>
            <person name="He G."/>
            <person name="Johnson J."/>
            <person name="Nolan M."/>
            <person name="Tritt A."/>
            <person name="Barry K.W."/>
            <person name="Grigoriev I.V."/>
            <person name="Nagy L.G."/>
            <person name="Hibbett D."/>
            <person name="Henrissat B."/>
            <person name="Matheny P.B."/>
            <person name="Labbe J."/>
            <person name="Martin F.M."/>
        </authorList>
    </citation>
    <scope>NUCLEOTIDE SEQUENCE</scope>
    <source>
        <strain evidence="2">BPL690</strain>
    </source>
</reference>
<comment type="caution">
    <text evidence="2">The sequence shown here is derived from an EMBL/GenBank/DDBJ whole genome shotgun (WGS) entry which is preliminary data.</text>
</comment>
<protein>
    <submittedName>
        <fullName evidence="2">Uncharacterized protein</fullName>
    </submittedName>
</protein>
<feature type="transmembrane region" description="Helical" evidence="1">
    <location>
        <begin position="74"/>
        <end position="97"/>
    </location>
</feature>
<organism evidence="2 3">
    <name type="scientific">Multifurca ochricompacta</name>
    <dbReference type="NCBI Taxonomy" id="376703"/>
    <lineage>
        <taxon>Eukaryota</taxon>
        <taxon>Fungi</taxon>
        <taxon>Dikarya</taxon>
        <taxon>Basidiomycota</taxon>
        <taxon>Agaricomycotina</taxon>
        <taxon>Agaricomycetes</taxon>
        <taxon>Russulales</taxon>
        <taxon>Russulaceae</taxon>
        <taxon>Multifurca</taxon>
    </lineage>
</organism>
<sequence length="237" mass="26079">MVARHFLCCLPLRLGALLISLVQLVLGGLIAVGAWYSLTSLRTSYACSFLFRLRPTPNFLQSVGGRLPSKLKGIIIASAVYYSALALTSLIGLIGALGRKASLLSTYAFYLSWSVGVQIVIDAVYLWGFLSTSRETIIQRCIDGSTDKDVQNICNSSFDTGKWTTVAGIALGLVIQICESPFSRGSSSLMIAPIRGCLHRCLVCGKVVKGEVVEIWPRCRFCERRRRWHRLRPCKTG</sequence>
<feature type="transmembrane region" description="Helical" evidence="1">
    <location>
        <begin position="12"/>
        <end position="36"/>
    </location>
</feature>
<evidence type="ECO:0000313" key="3">
    <source>
        <dbReference type="Proteomes" id="UP001203297"/>
    </source>
</evidence>
<dbReference type="AlphaFoldDB" id="A0AAD4M4F5"/>
<keyword evidence="1" id="KW-1133">Transmembrane helix</keyword>
<dbReference type="Proteomes" id="UP001203297">
    <property type="component" value="Unassembled WGS sequence"/>
</dbReference>
<keyword evidence="1" id="KW-0812">Transmembrane</keyword>
<keyword evidence="1" id="KW-0472">Membrane</keyword>
<keyword evidence="3" id="KW-1185">Reference proteome</keyword>
<gene>
    <name evidence="2" type="ORF">B0F90DRAFT_1718371</name>
</gene>
<proteinExistence type="predicted"/>
<evidence type="ECO:0000313" key="2">
    <source>
        <dbReference type="EMBL" id="KAI0301575.1"/>
    </source>
</evidence>
<feature type="transmembrane region" description="Helical" evidence="1">
    <location>
        <begin position="109"/>
        <end position="130"/>
    </location>
</feature>
<evidence type="ECO:0000256" key="1">
    <source>
        <dbReference type="SAM" id="Phobius"/>
    </source>
</evidence>